<name>A0A6J8EDT0_MYTCO</name>
<evidence type="ECO:0000313" key="2">
    <source>
        <dbReference type="Proteomes" id="UP000507470"/>
    </source>
</evidence>
<reference evidence="1 2" key="1">
    <citation type="submission" date="2020-06" db="EMBL/GenBank/DDBJ databases">
        <authorList>
            <person name="Li R."/>
            <person name="Bekaert M."/>
        </authorList>
    </citation>
    <scope>NUCLEOTIDE SEQUENCE [LARGE SCALE GENOMIC DNA]</scope>
    <source>
        <strain evidence="2">wild</strain>
    </source>
</reference>
<accession>A0A6J8EDT0</accession>
<keyword evidence="2" id="KW-1185">Reference proteome</keyword>
<gene>
    <name evidence="1" type="ORF">MCOR_50572</name>
</gene>
<evidence type="ECO:0000313" key="1">
    <source>
        <dbReference type="EMBL" id="CAC5418113.1"/>
    </source>
</evidence>
<sequence length="259" mass="28854">MADLLSSEMNMCQSLVKPDCSKPKVMKSKGIQEALISMLADLKSEKKDLITLGTNTIPNTISTSIQMATVEFAAATHQQRKAKEKLTISHLRDPDAAINAATFRKDDIITTREGKSLISKFLSANAVDLRIDANVTLDIDSELNLQRIQCQHGEHCTCEYYTTPIRCIFKKSHQQPIVQDLITVSQRKGEAEMAQIDWLLDERSKLSPSMSACSILTSGDIDAIPIHLYSLSKKWPQVNGRYSQTVSVILQKPQKNGHI</sequence>
<dbReference type="EMBL" id="CACVKT020008867">
    <property type="protein sequence ID" value="CAC5418113.1"/>
    <property type="molecule type" value="Genomic_DNA"/>
</dbReference>
<organism evidence="1 2">
    <name type="scientific">Mytilus coruscus</name>
    <name type="common">Sea mussel</name>
    <dbReference type="NCBI Taxonomy" id="42192"/>
    <lineage>
        <taxon>Eukaryota</taxon>
        <taxon>Metazoa</taxon>
        <taxon>Spiralia</taxon>
        <taxon>Lophotrochozoa</taxon>
        <taxon>Mollusca</taxon>
        <taxon>Bivalvia</taxon>
        <taxon>Autobranchia</taxon>
        <taxon>Pteriomorphia</taxon>
        <taxon>Mytilida</taxon>
        <taxon>Mytiloidea</taxon>
        <taxon>Mytilidae</taxon>
        <taxon>Mytilinae</taxon>
        <taxon>Mytilus</taxon>
    </lineage>
</organism>
<dbReference type="Proteomes" id="UP000507470">
    <property type="component" value="Unassembled WGS sequence"/>
</dbReference>
<proteinExistence type="predicted"/>
<protein>
    <submittedName>
        <fullName evidence="1">Uncharacterized protein</fullName>
    </submittedName>
</protein>
<dbReference type="AlphaFoldDB" id="A0A6J8EDT0"/>